<gene>
    <name evidence="3" type="ORF">HNR42_000085</name>
</gene>
<dbReference type="GO" id="GO:0003824">
    <property type="term" value="F:catalytic activity"/>
    <property type="evidence" value="ECO:0007669"/>
    <property type="project" value="InterPro"/>
</dbReference>
<reference evidence="3 4" key="1">
    <citation type="submission" date="2020-08" db="EMBL/GenBank/DDBJ databases">
        <title>Genomic Encyclopedia of Type Strains, Phase IV (KMG-IV): sequencing the most valuable type-strain genomes for metagenomic binning, comparative biology and taxonomic classification.</title>
        <authorList>
            <person name="Goeker M."/>
        </authorList>
    </citation>
    <scope>NUCLEOTIDE SEQUENCE [LARGE SCALE GENOMIC DNA]</scope>
    <source>
        <strain evidence="3 4">DSM 21458</strain>
    </source>
</reference>
<dbReference type="RefSeq" id="WP_183983381.1">
    <property type="nucleotide sequence ID" value="NZ_JACHHG010000001.1"/>
</dbReference>
<keyword evidence="1" id="KW-0472">Membrane</keyword>
<dbReference type="AlphaFoldDB" id="A0A841HV22"/>
<sequence>MTGSLWDLSVRELLARTASADPTPGGGSVAAVSAALGLGLAVMALEVSRKRADAAPEVAALSDLLAAQLPGLEAAADADVAAFETYMAALRLPKASDEDKAVRRAALARAAEGATRSPLEAGRRIVTALAGCLEAARGSHASVVSDAGAGAALLGGALRATLLNVDVNLGAVKDAALKAEFVAERDRLLAEGARLESEILHLTRERLA</sequence>
<keyword evidence="1" id="KW-0812">Transmembrane</keyword>
<feature type="domain" description="Cyclodeaminase/cyclohydrolase" evidence="2">
    <location>
        <begin position="9"/>
        <end position="185"/>
    </location>
</feature>
<name>A0A841HV22_9DEIO</name>
<evidence type="ECO:0000313" key="3">
    <source>
        <dbReference type="EMBL" id="MBB6096673.1"/>
    </source>
</evidence>
<organism evidence="3 4">
    <name type="scientific">Deinobacterium chartae</name>
    <dbReference type="NCBI Taxonomy" id="521158"/>
    <lineage>
        <taxon>Bacteria</taxon>
        <taxon>Thermotogati</taxon>
        <taxon>Deinococcota</taxon>
        <taxon>Deinococci</taxon>
        <taxon>Deinococcales</taxon>
        <taxon>Deinococcaceae</taxon>
        <taxon>Deinobacterium</taxon>
    </lineage>
</organism>
<evidence type="ECO:0000259" key="2">
    <source>
        <dbReference type="Pfam" id="PF04961"/>
    </source>
</evidence>
<keyword evidence="4" id="KW-1185">Reference proteome</keyword>
<dbReference type="Proteomes" id="UP000569951">
    <property type="component" value="Unassembled WGS sequence"/>
</dbReference>
<dbReference type="InterPro" id="IPR036178">
    <property type="entry name" value="Formintransfe-cycloase-like_sf"/>
</dbReference>
<protein>
    <submittedName>
        <fullName evidence="3">Formiminotetrahydrofolate cyclodeaminase</fullName>
    </submittedName>
</protein>
<dbReference type="InterPro" id="IPR007044">
    <property type="entry name" value="Cyclodeamin/CycHdrlase"/>
</dbReference>
<evidence type="ECO:0000313" key="4">
    <source>
        <dbReference type="Proteomes" id="UP000569951"/>
    </source>
</evidence>
<dbReference type="Pfam" id="PF04961">
    <property type="entry name" value="FTCD_C"/>
    <property type="match status" value="1"/>
</dbReference>
<dbReference type="EMBL" id="JACHHG010000001">
    <property type="protein sequence ID" value="MBB6096673.1"/>
    <property type="molecule type" value="Genomic_DNA"/>
</dbReference>
<accession>A0A841HV22</accession>
<dbReference type="Gene3D" id="1.20.120.680">
    <property type="entry name" value="Formiminotetrahydrofolate cyclodeaminase monomer, up-and-down helical bundle"/>
    <property type="match status" value="1"/>
</dbReference>
<comment type="caution">
    <text evidence="3">The sequence shown here is derived from an EMBL/GenBank/DDBJ whole genome shotgun (WGS) entry which is preliminary data.</text>
</comment>
<feature type="transmembrane region" description="Helical" evidence="1">
    <location>
        <begin position="26"/>
        <end position="45"/>
    </location>
</feature>
<dbReference type="SUPFAM" id="SSF101262">
    <property type="entry name" value="Methenyltetrahydrofolate cyclohydrolase-like"/>
    <property type="match status" value="1"/>
</dbReference>
<proteinExistence type="predicted"/>
<keyword evidence="1" id="KW-1133">Transmembrane helix</keyword>
<evidence type="ECO:0000256" key="1">
    <source>
        <dbReference type="SAM" id="Phobius"/>
    </source>
</evidence>